<evidence type="ECO:0000256" key="4">
    <source>
        <dbReference type="ARBA" id="ARBA00022825"/>
    </source>
</evidence>
<dbReference type="InterPro" id="IPR036852">
    <property type="entry name" value="Peptidase_S8/S53_dom_sf"/>
</dbReference>
<dbReference type="GO" id="GO:0005975">
    <property type="term" value="P:carbohydrate metabolic process"/>
    <property type="evidence" value="ECO:0007669"/>
    <property type="project" value="UniProtKB-ARBA"/>
</dbReference>
<organism evidence="10 11">
    <name type="scientific">Asanoa ishikariensis</name>
    <dbReference type="NCBI Taxonomy" id="137265"/>
    <lineage>
        <taxon>Bacteria</taxon>
        <taxon>Bacillati</taxon>
        <taxon>Actinomycetota</taxon>
        <taxon>Actinomycetes</taxon>
        <taxon>Micromonosporales</taxon>
        <taxon>Micromonosporaceae</taxon>
        <taxon>Asanoa</taxon>
    </lineage>
</organism>
<keyword evidence="2 6" id="KW-0645">Protease</keyword>
<dbReference type="InterPro" id="IPR023827">
    <property type="entry name" value="Peptidase_S8_Asp-AS"/>
</dbReference>
<dbReference type="EMBL" id="FNQB01000001">
    <property type="protein sequence ID" value="SDY90978.1"/>
    <property type="molecule type" value="Genomic_DNA"/>
</dbReference>
<keyword evidence="8" id="KW-0732">Signal</keyword>
<evidence type="ECO:0000313" key="11">
    <source>
        <dbReference type="Proteomes" id="UP000199632"/>
    </source>
</evidence>
<dbReference type="Pfam" id="PF00082">
    <property type="entry name" value="Peptidase_S8"/>
    <property type="match status" value="1"/>
</dbReference>
<evidence type="ECO:0000256" key="7">
    <source>
        <dbReference type="RuleBase" id="RU003355"/>
    </source>
</evidence>
<dbReference type="GO" id="GO:0006508">
    <property type="term" value="P:proteolysis"/>
    <property type="evidence" value="ECO:0007669"/>
    <property type="project" value="UniProtKB-KW"/>
</dbReference>
<feature type="active site" description="Charge relay system" evidence="5 6">
    <location>
        <position position="259"/>
    </location>
</feature>
<evidence type="ECO:0000313" key="10">
    <source>
        <dbReference type="EMBL" id="SDY90978.1"/>
    </source>
</evidence>
<evidence type="ECO:0000256" key="2">
    <source>
        <dbReference type="ARBA" id="ARBA00022670"/>
    </source>
</evidence>
<accession>A0A1H3NQB0</accession>
<dbReference type="PIRSF" id="PIRSF037852">
    <property type="entry name" value="Subtilisin_rel_SAV5721"/>
    <property type="match status" value="1"/>
</dbReference>
<feature type="signal peptide" evidence="8">
    <location>
        <begin position="1"/>
        <end position="24"/>
    </location>
</feature>
<feature type="active site" description="Charge relay system" evidence="5 6">
    <location>
        <position position="227"/>
    </location>
</feature>
<comment type="similarity">
    <text evidence="1 6 7">Belongs to the peptidase S8 family.</text>
</comment>
<feature type="chain" id="PRO_5011507606" evidence="8">
    <location>
        <begin position="25"/>
        <end position="1219"/>
    </location>
</feature>
<reference evidence="11" key="1">
    <citation type="submission" date="2016-10" db="EMBL/GenBank/DDBJ databases">
        <authorList>
            <person name="Varghese N."/>
            <person name="Submissions S."/>
        </authorList>
    </citation>
    <scope>NUCLEOTIDE SEQUENCE [LARGE SCALE GENOMIC DNA]</scope>
    <source>
        <strain evidence="11">DSM 44718</strain>
    </source>
</reference>
<dbReference type="InterPro" id="IPR050131">
    <property type="entry name" value="Peptidase_S8_subtilisin-like"/>
</dbReference>
<keyword evidence="3 6" id="KW-0378">Hydrolase</keyword>
<dbReference type="Proteomes" id="UP000199632">
    <property type="component" value="Unassembled WGS sequence"/>
</dbReference>
<evidence type="ECO:0000256" key="6">
    <source>
        <dbReference type="PROSITE-ProRule" id="PRU01240"/>
    </source>
</evidence>
<evidence type="ECO:0000256" key="5">
    <source>
        <dbReference type="PIRSR" id="PIRSR615500-1"/>
    </source>
</evidence>
<dbReference type="AlphaFoldDB" id="A0A1H3NQB0"/>
<dbReference type="PROSITE" id="PS00138">
    <property type="entry name" value="SUBTILASE_SER"/>
    <property type="match status" value="1"/>
</dbReference>
<dbReference type="PROSITE" id="PS51892">
    <property type="entry name" value="SUBTILASE"/>
    <property type="match status" value="1"/>
</dbReference>
<dbReference type="GO" id="GO:0004252">
    <property type="term" value="F:serine-type endopeptidase activity"/>
    <property type="evidence" value="ECO:0007669"/>
    <property type="project" value="UniProtKB-UniRule"/>
</dbReference>
<dbReference type="OrthoDB" id="5167143at2"/>
<dbReference type="PROSITE" id="PS00137">
    <property type="entry name" value="SUBTILASE_HIS"/>
    <property type="match status" value="1"/>
</dbReference>
<dbReference type="InterPro" id="IPR015500">
    <property type="entry name" value="Peptidase_S8_subtilisin-rel"/>
</dbReference>
<dbReference type="InterPro" id="IPR000209">
    <property type="entry name" value="Peptidase_S8/S53_dom"/>
</dbReference>
<dbReference type="PRINTS" id="PR00723">
    <property type="entry name" value="SUBTILISIN"/>
</dbReference>
<dbReference type="Gene3D" id="3.40.50.200">
    <property type="entry name" value="Peptidase S8/S53 domain"/>
    <property type="match status" value="1"/>
</dbReference>
<proteinExistence type="inferred from homology"/>
<dbReference type="InterPro" id="IPR022398">
    <property type="entry name" value="Peptidase_S8_His-AS"/>
</dbReference>
<evidence type="ECO:0000256" key="8">
    <source>
        <dbReference type="SAM" id="SignalP"/>
    </source>
</evidence>
<feature type="active site" description="Charge relay system" evidence="5 6">
    <location>
        <position position="433"/>
    </location>
</feature>
<dbReference type="InterPro" id="IPR017296">
    <property type="entry name" value="Peptidase_S8A_SAM-P45"/>
</dbReference>
<keyword evidence="4 6" id="KW-0720">Serine protease</keyword>
<dbReference type="STRING" id="137265.SAMN05421684_2238"/>
<protein>
    <submittedName>
        <fullName evidence="10">Serine protease, subtilisin family</fullName>
    </submittedName>
</protein>
<dbReference type="InterPro" id="IPR023828">
    <property type="entry name" value="Peptidase_S8_Ser-AS"/>
</dbReference>
<dbReference type="PANTHER" id="PTHR43806">
    <property type="entry name" value="PEPTIDASE S8"/>
    <property type="match status" value="1"/>
</dbReference>
<dbReference type="Gene3D" id="2.60.40.10">
    <property type="entry name" value="Immunoglobulins"/>
    <property type="match status" value="1"/>
</dbReference>
<dbReference type="SUPFAM" id="SSF52743">
    <property type="entry name" value="Subtilisin-like"/>
    <property type="match status" value="1"/>
</dbReference>
<dbReference type="InterPro" id="IPR013783">
    <property type="entry name" value="Ig-like_fold"/>
</dbReference>
<dbReference type="InterPro" id="IPR046450">
    <property type="entry name" value="PA_dom_sf"/>
</dbReference>
<evidence type="ECO:0000256" key="1">
    <source>
        <dbReference type="ARBA" id="ARBA00011073"/>
    </source>
</evidence>
<dbReference type="RefSeq" id="WP_090789863.1">
    <property type="nucleotide sequence ID" value="NZ_BOND01000026.1"/>
</dbReference>
<evidence type="ECO:0000259" key="9">
    <source>
        <dbReference type="Pfam" id="PF00082"/>
    </source>
</evidence>
<gene>
    <name evidence="10" type="ORF">SAMN05421684_2238</name>
</gene>
<evidence type="ECO:0000256" key="3">
    <source>
        <dbReference type="ARBA" id="ARBA00022801"/>
    </source>
</evidence>
<dbReference type="SUPFAM" id="SSF52025">
    <property type="entry name" value="PA domain"/>
    <property type="match status" value="1"/>
</dbReference>
<feature type="domain" description="Peptidase S8/S53" evidence="9">
    <location>
        <begin position="218"/>
        <end position="478"/>
    </location>
</feature>
<name>A0A1H3NQB0_9ACTN</name>
<sequence>MAIVTAACLASSLSSIMAAGSASAAPVGSAPPTHTLTLITGDVVTVNATGDTGDSGGTISVKGPDGGPADARILESAGDVFVFPNSAAPYLGKGVLDRRLFNVTDLIAAGYDDAHRDDLPLIVSYATASPGIRANAALPGSTLVRPLTSVDGAAVTTNHARAHDFWAAATAPSFAAKSAAAFANGIKQIWLDGKVYPDLAESVARIGAPEVWAGGDTGQGVDVAVLDTGVDEGHPDLAGRIVDTRSFIPGEDVKDVRGHGTHVASTIAGTGAASGGAEKGVAPGARLHIGKVLADSGSGSDSQVLAGMEWAAVEQHAKVINMSLGTQEPSDGTDPMSQAVNRLSAQTGALFVIAAGNTAGSGTVSSPGAADAALTVGAVDSNDHLAEFSSQGPRVGDGALKPEVTAPGVDILAARSQYTSEGEGPYLTMSGTSMATPHVVGAAALLAAKHPELTGAQLKDLLTSTAKQTPDYTAFQAGSGRVDVAAAARAGIFASATASAGQNASGPVDRPVTYTNLGAAPVTLDLSIAAPGVPDGMFRLSGNKVTVAAHGTATVTVTIDPGKATAGSTGYSAQILATGPSGGLAAHTAVSLGALAHRLTIDVKDAAGQPAWAFVIALRAGDPNPILLAIDGTGSFYTPDDQYSALAYMAVPGRQGPNSMGLALVGDPDFTLDGDRTVTLDAAKVRLVDETTPQRSVASYQRLEYSRMLHEDGRLHDFGLASADVDSLWIQPQGKATHGDFVVGARWRKEQPALTVSVRGTDYTDVARQRGVAALPDGTRTLPLVFAGAGAPSDYAGLKARGKAVVVRRTESVTPDVLAQAAADAGATLLLVANDRPGRESLYFGTDALDVALVGIDEGEKLIAQARRRDATLRAESHPAPAYVYDLAHTWHNEVPRNMVVHASGKNLARIDQTFAGLVPSGQGQEWRYDYPAYTEWGIGNYVAMAASGRRTDWVTTDGANRWGHEVYDGLLNQWGVRRTYKAGSVSSDKWFTPIQRPYLNNNFLGPTRTGDEMRIDVPGSGNADHTGALYDQQHAGQTVTLYQGGTQLGRSDNGLIFYPTAPSAGKLPYRLVVENHRDATISPYSSSTTTAWTFTSAAPKVPGERELLPLLQIGYAVDPDAAGLVARDSTFGVTVETRAPVSVGLTPVSVGGGGTPRSPRVEVSYDDGRTWTRLSDDHRGLYRLNAPKKARFASLRVSATDSAGNSVTQTIARAVGLR</sequence>
<dbReference type="PANTHER" id="PTHR43806:SF11">
    <property type="entry name" value="CEREVISIN-RELATED"/>
    <property type="match status" value="1"/>
</dbReference>
<dbReference type="PROSITE" id="PS00136">
    <property type="entry name" value="SUBTILASE_ASP"/>
    <property type="match status" value="1"/>
</dbReference>
<keyword evidence="11" id="KW-1185">Reference proteome</keyword>
<dbReference type="Gene3D" id="3.50.30.30">
    <property type="match status" value="1"/>
</dbReference>